<name>A0A7J9AXT7_9ROSI</name>
<protein>
    <submittedName>
        <fullName evidence="1">Uncharacterized protein</fullName>
    </submittedName>
</protein>
<sequence>MGLSLTHQIRNFILIMKTIKSIYFLMEQWLKLPEMLPQVGWFVIGAIRKSGFRQITLRWLGPCPWRS</sequence>
<evidence type="ECO:0000313" key="1">
    <source>
        <dbReference type="EMBL" id="MBA0728908.1"/>
    </source>
</evidence>
<gene>
    <name evidence="1" type="ORF">Golax_023220</name>
</gene>
<comment type="caution">
    <text evidence="1">The sequence shown here is derived from an EMBL/GenBank/DDBJ whole genome shotgun (WGS) entry which is preliminary data.</text>
</comment>
<evidence type="ECO:0000313" key="2">
    <source>
        <dbReference type="Proteomes" id="UP000593574"/>
    </source>
</evidence>
<accession>A0A7J9AXT7</accession>
<proteinExistence type="predicted"/>
<dbReference type="Proteomes" id="UP000593574">
    <property type="component" value="Unassembled WGS sequence"/>
</dbReference>
<organism evidence="1 2">
    <name type="scientific">Gossypium laxum</name>
    <dbReference type="NCBI Taxonomy" id="34288"/>
    <lineage>
        <taxon>Eukaryota</taxon>
        <taxon>Viridiplantae</taxon>
        <taxon>Streptophyta</taxon>
        <taxon>Embryophyta</taxon>
        <taxon>Tracheophyta</taxon>
        <taxon>Spermatophyta</taxon>
        <taxon>Magnoliopsida</taxon>
        <taxon>eudicotyledons</taxon>
        <taxon>Gunneridae</taxon>
        <taxon>Pentapetalae</taxon>
        <taxon>rosids</taxon>
        <taxon>malvids</taxon>
        <taxon>Malvales</taxon>
        <taxon>Malvaceae</taxon>
        <taxon>Malvoideae</taxon>
        <taxon>Gossypium</taxon>
    </lineage>
</organism>
<reference evidence="1 2" key="1">
    <citation type="journal article" date="2019" name="Genome Biol. Evol.">
        <title>Insights into the evolution of the New World diploid cottons (Gossypium, subgenus Houzingenia) based on genome sequencing.</title>
        <authorList>
            <person name="Grover C.E."/>
            <person name="Arick M.A. 2nd"/>
            <person name="Thrash A."/>
            <person name="Conover J.L."/>
            <person name="Sanders W.S."/>
            <person name="Peterson D.G."/>
            <person name="Frelichowski J.E."/>
            <person name="Scheffler J.A."/>
            <person name="Scheffler B.E."/>
            <person name="Wendel J.F."/>
        </authorList>
    </citation>
    <scope>NUCLEOTIDE SEQUENCE [LARGE SCALE GENOMIC DNA]</scope>
    <source>
        <strain evidence="1">4</strain>
        <tissue evidence="1">Leaf</tissue>
    </source>
</reference>
<keyword evidence="2" id="KW-1185">Reference proteome</keyword>
<dbReference type="AlphaFoldDB" id="A0A7J9AXT7"/>
<dbReference type="EMBL" id="JABEZV010000048">
    <property type="protein sequence ID" value="MBA0728908.1"/>
    <property type="molecule type" value="Genomic_DNA"/>
</dbReference>